<evidence type="ECO:0000313" key="6">
    <source>
        <dbReference type="EMBL" id="EPF92370.1"/>
    </source>
</evidence>
<dbReference type="SUPFAM" id="SSF89392">
    <property type="entry name" value="Prokaryotic lipoproteins and lipoprotein localization factors"/>
    <property type="match status" value="1"/>
</dbReference>
<proteinExistence type="predicted"/>
<dbReference type="PANTHER" id="PTHR35869">
    <property type="entry name" value="OUTER-MEMBRANE LIPOPROTEIN CARRIER PROTEIN"/>
    <property type="match status" value="1"/>
</dbReference>
<accession>A0A829HLP2</accession>
<comment type="caution">
    <text evidence="6">The sequence shown here is derived from an EMBL/GenBank/DDBJ whole genome shotgun (WGS) entry which is preliminary data.</text>
</comment>
<dbReference type="AlphaFoldDB" id="A0A829HLP2"/>
<name>A0A829HLP2_9GAMM</name>
<evidence type="ECO:0000313" key="7">
    <source>
        <dbReference type="Proteomes" id="UP000014523"/>
    </source>
</evidence>
<evidence type="ECO:0008006" key="8">
    <source>
        <dbReference type="Google" id="ProtNLM"/>
    </source>
</evidence>
<dbReference type="RefSeq" id="WP_016540705.1">
    <property type="nucleotide sequence ID" value="NZ_ASQH01000004.1"/>
</dbReference>
<dbReference type="Gene3D" id="2.50.20.10">
    <property type="entry name" value="Lipoprotein localisation LolA/LolB/LppX"/>
    <property type="match status" value="1"/>
</dbReference>
<dbReference type="GO" id="GO:0015031">
    <property type="term" value="P:protein transport"/>
    <property type="evidence" value="ECO:0007669"/>
    <property type="project" value="UniProtKB-KW"/>
</dbReference>
<gene>
    <name evidence="6" type="ORF">F957_00631</name>
</gene>
<dbReference type="EMBL" id="ATGG01000007">
    <property type="protein sequence ID" value="EPF92370.1"/>
    <property type="molecule type" value="Genomic_DNA"/>
</dbReference>
<keyword evidence="7" id="KW-1185">Reference proteome</keyword>
<feature type="chain" id="PRO_5033019962" description="Outer membrane lipoprotein carrier protein LolA" evidence="5">
    <location>
        <begin position="44"/>
        <end position="226"/>
    </location>
</feature>
<comment type="subunit">
    <text evidence="1">Monomer.</text>
</comment>
<keyword evidence="3 5" id="KW-0732">Signal</keyword>
<dbReference type="Pfam" id="PF03548">
    <property type="entry name" value="LolA"/>
    <property type="match status" value="1"/>
</dbReference>
<feature type="signal peptide" evidence="5">
    <location>
        <begin position="1"/>
        <end position="43"/>
    </location>
</feature>
<evidence type="ECO:0000256" key="5">
    <source>
        <dbReference type="SAM" id="SignalP"/>
    </source>
</evidence>
<organism evidence="6 7">
    <name type="scientific">Acinetobacter gyllenbergii CIP 110306 = MTCC 11365</name>
    <dbReference type="NCBI Taxonomy" id="1217657"/>
    <lineage>
        <taxon>Bacteria</taxon>
        <taxon>Pseudomonadati</taxon>
        <taxon>Pseudomonadota</taxon>
        <taxon>Gammaproteobacteria</taxon>
        <taxon>Moraxellales</taxon>
        <taxon>Moraxellaceae</taxon>
        <taxon>Acinetobacter</taxon>
    </lineage>
</organism>
<evidence type="ECO:0000256" key="1">
    <source>
        <dbReference type="ARBA" id="ARBA00011245"/>
    </source>
</evidence>
<keyword evidence="4" id="KW-0653">Protein transport</keyword>
<dbReference type="InterPro" id="IPR029046">
    <property type="entry name" value="LolA/LolB/LppX"/>
</dbReference>
<reference evidence="6 7" key="1">
    <citation type="submission" date="2013-06" db="EMBL/GenBank/DDBJ databases">
        <title>The Genome Sequence of Acinetobacter gyllenbergii CIP 110306.</title>
        <authorList>
            <consortium name="The Broad Institute Genome Sequencing Platform"/>
            <consortium name="The Broad Institute Genome Sequencing Center for Infectious Disease"/>
            <person name="Cerqueira G."/>
            <person name="Feldgarden M."/>
            <person name="Courvalin P."/>
            <person name="Perichon B."/>
            <person name="Grillot-Courvalin C."/>
            <person name="Clermont D."/>
            <person name="Rocha E."/>
            <person name="Yoon E.-J."/>
            <person name="Nemec A."/>
            <person name="Young S.K."/>
            <person name="Zeng Q."/>
            <person name="Gargeya S."/>
            <person name="Fitzgerald M."/>
            <person name="Abouelleil A."/>
            <person name="Alvarado L."/>
            <person name="Berlin A.M."/>
            <person name="Chapman S.B."/>
            <person name="Dewar J."/>
            <person name="Goldberg J."/>
            <person name="Griggs A."/>
            <person name="Gujja S."/>
            <person name="Hansen M."/>
            <person name="Howarth C."/>
            <person name="Imamovic A."/>
            <person name="Larimer J."/>
            <person name="McCowan C."/>
            <person name="Murphy C."/>
            <person name="Pearson M."/>
            <person name="Priest M."/>
            <person name="Roberts A."/>
            <person name="Saif S."/>
            <person name="Shea T."/>
            <person name="Sykes S."/>
            <person name="Wortman J."/>
            <person name="Nusbaum C."/>
            <person name="Birren B."/>
        </authorList>
    </citation>
    <scope>NUCLEOTIDE SEQUENCE [LARGE SCALE GENOMIC DNA]</scope>
    <source>
        <strain evidence="6 7">CIP 110306</strain>
    </source>
</reference>
<sequence length="226" mass="25205">MVNSGFLNLNRLVALMQQRACWLLCSLVVSVLFSLSISASAHADQVSTIFNQLAKSELIRADFEQQKKLASLNKTFVSNGTLTFAKSNGVLWQIKRPVQADLIVTQKKLIQKTQRTYSQIQIDQSPYSSVATLFLQLMSGDDKALAKNFNVLSANYSPTGWNIALTPKSALFKKLFLRIDAQGQQYVNKIVIQEQANNSTTILFRNQTTQPNQLTAAEDALFQLAK</sequence>
<evidence type="ECO:0000256" key="3">
    <source>
        <dbReference type="ARBA" id="ARBA00022729"/>
    </source>
</evidence>
<evidence type="ECO:0000256" key="2">
    <source>
        <dbReference type="ARBA" id="ARBA00022448"/>
    </source>
</evidence>
<dbReference type="Proteomes" id="UP000014523">
    <property type="component" value="Unassembled WGS sequence"/>
</dbReference>
<evidence type="ECO:0000256" key="4">
    <source>
        <dbReference type="ARBA" id="ARBA00022927"/>
    </source>
</evidence>
<dbReference type="CDD" id="cd16325">
    <property type="entry name" value="LolA"/>
    <property type="match status" value="1"/>
</dbReference>
<keyword evidence="2" id="KW-0813">Transport</keyword>
<protein>
    <recommendedName>
        <fullName evidence="8">Outer membrane lipoprotein carrier protein LolA</fullName>
    </recommendedName>
</protein>
<dbReference type="InterPro" id="IPR004564">
    <property type="entry name" value="OM_lipoprot_carrier_LolA-like"/>
</dbReference>
<dbReference type="PANTHER" id="PTHR35869:SF1">
    <property type="entry name" value="OUTER-MEMBRANE LIPOPROTEIN CARRIER PROTEIN"/>
    <property type="match status" value="1"/>
</dbReference>